<feature type="compositionally biased region" description="Low complexity" evidence="1">
    <location>
        <begin position="29"/>
        <end position="40"/>
    </location>
</feature>
<gene>
    <name evidence="2" type="ORF">FVW20_18510</name>
</gene>
<dbReference type="EMBL" id="VRYY01000786">
    <property type="protein sequence ID" value="MBG3878933.1"/>
    <property type="molecule type" value="Genomic_DNA"/>
</dbReference>
<name>A0ABS0J903_9BACT</name>
<feature type="region of interest" description="Disordered" evidence="1">
    <location>
        <begin position="1"/>
        <end position="59"/>
    </location>
</feature>
<evidence type="ECO:0000313" key="3">
    <source>
        <dbReference type="Proteomes" id="UP001194469"/>
    </source>
</evidence>
<protein>
    <submittedName>
        <fullName evidence="2">Uncharacterized protein</fullName>
    </submittedName>
</protein>
<comment type="caution">
    <text evidence="2">The sequence shown here is derived from an EMBL/GenBank/DDBJ whole genome shotgun (WGS) entry which is preliminary data.</text>
</comment>
<proteinExistence type="predicted"/>
<sequence length="113" mass="11509">MTDDVANDMTKDGVPGRVPAVHEEPAACPPGAAAVPASPASTTLPGVAEVSETTDAPTREDVRRFRLATLRARLALLGVAFDPSTDETTLRRMLRAAEGQGGGAAPTAPTGST</sequence>
<reference evidence="2 3" key="1">
    <citation type="submission" date="2019-08" db="EMBL/GenBank/DDBJ databases">
        <authorList>
            <person name="Luo N."/>
        </authorList>
    </citation>
    <scope>NUCLEOTIDE SEQUENCE [LARGE SCALE GENOMIC DNA]</scope>
    <source>
        <strain evidence="2 3">NCIMB 9442</strain>
    </source>
</reference>
<evidence type="ECO:0000256" key="1">
    <source>
        <dbReference type="SAM" id="MobiDB-lite"/>
    </source>
</evidence>
<organism evidence="2 3">
    <name type="scientific">Nitratidesulfovibrio oxamicus</name>
    <dbReference type="NCBI Taxonomy" id="32016"/>
    <lineage>
        <taxon>Bacteria</taxon>
        <taxon>Pseudomonadati</taxon>
        <taxon>Thermodesulfobacteriota</taxon>
        <taxon>Desulfovibrionia</taxon>
        <taxon>Desulfovibrionales</taxon>
        <taxon>Desulfovibrionaceae</taxon>
        <taxon>Nitratidesulfovibrio</taxon>
    </lineage>
</organism>
<accession>A0ABS0J903</accession>
<keyword evidence="3" id="KW-1185">Reference proteome</keyword>
<evidence type="ECO:0000313" key="2">
    <source>
        <dbReference type="EMBL" id="MBG3878933.1"/>
    </source>
</evidence>
<dbReference type="Proteomes" id="UP001194469">
    <property type="component" value="Unassembled WGS sequence"/>
</dbReference>
<feature type="non-terminal residue" evidence="2">
    <location>
        <position position="113"/>
    </location>
</feature>